<dbReference type="Gene3D" id="2.60.120.620">
    <property type="entry name" value="q2cbj1_9rhob like domain"/>
    <property type="match status" value="1"/>
</dbReference>
<dbReference type="PANTHER" id="PTHR20883:SF46">
    <property type="entry name" value="PHYTANOYL-COA HYDROXYLASE"/>
    <property type="match status" value="1"/>
</dbReference>
<evidence type="ECO:0000313" key="2">
    <source>
        <dbReference type="Proteomes" id="UP000638648"/>
    </source>
</evidence>
<comment type="caution">
    <text evidence="1">The sequence shown here is derived from an EMBL/GenBank/DDBJ whole genome shotgun (WGS) entry which is preliminary data.</text>
</comment>
<dbReference type="Pfam" id="PF05721">
    <property type="entry name" value="PhyH"/>
    <property type="match status" value="1"/>
</dbReference>
<accession>A0A927N0L5</accession>
<keyword evidence="2" id="KW-1185">Reference proteome</keyword>
<name>A0A927N0L5_9ACTN</name>
<evidence type="ECO:0000313" key="1">
    <source>
        <dbReference type="EMBL" id="MBE1610415.1"/>
    </source>
</evidence>
<dbReference type="PANTHER" id="PTHR20883">
    <property type="entry name" value="PHYTANOYL-COA DIOXYGENASE DOMAIN CONTAINING 1"/>
    <property type="match status" value="1"/>
</dbReference>
<sequence>MPAAARTTFDHGGAAYPDDLYRTARIAEALDGLATIGAEEVRRYRADGFLPVAGAVAKAQVDAALAGLASLARPDSPADIQYESWAQDRIDRLSPEERMDATRKFMAFARHDDRLAALAHDAGILAVVAELLGGTPRMFQDMALLKPPGGGREKPWHQDNAYFHLVPGTPIVGVWLALDDATLDNGCMRVVPGSHREGPTRHAFLRDLQICDGDVPVDRGVAVPLPAGGLMFFDGLLQHGTPANFTDTRRRAVQFHYTVDTAPATSEEEHRATFGWVDGAEC</sequence>
<protein>
    <recommendedName>
        <fullName evidence="3">Ectoine hydroxylase-related dioxygenase, phytanoyl-CoA dioxygenase (PhyH) family</fullName>
    </recommendedName>
</protein>
<dbReference type="AlphaFoldDB" id="A0A927N0L5"/>
<dbReference type="GO" id="GO:0005506">
    <property type="term" value="F:iron ion binding"/>
    <property type="evidence" value="ECO:0007669"/>
    <property type="project" value="UniProtKB-ARBA"/>
</dbReference>
<organism evidence="1 2">
    <name type="scientific">Actinopolymorpha pittospori</name>
    <dbReference type="NCBI Taxonomy" id="648752"/>
    <lineage>
        <taxon>Bacteria</taxon>
        <taxon>Bacillati</taxon>
        <taxon>Actinomycetota</taxon>
        <taxon>Actinomycetes</taxon>
        <taxon>Propionibacteriales</taxon>
        <taxon>Actinopolymorphaceae</taxon>
        <taxon>Actinopolymorpha</taxon>
    </lineage>
</organism>
<gene>
    <name evidence="1" type="ORF">HEB94_007263</name>
</gene>
<evidence type="ECO:0008006" key="3">
    <source>
        <dbReference type="Google" id="ProtNLM"/>
    </source>
</evidence>
<reference evidence="1" key="1">
    <citation type="submission" date="2020-10" db="EMBL/GenBank/DDBJ databases">
        <title>Sequencing the genomes of 1000 actinobacteria strains.</title>
        <authorList>
            <person name="Klenk H.-P."/>
        </authorList>
    </citation>
    <scope>NUCLEOTIDE SEQUENCE</scope>
    <source>
        <strain evidence="1">DSM 45354</strain>
    </source>
</reference>
<dbReference type="Proteomes" id="UP000638648">
    <property type="component" value="Unassembled WGS sequence"/>
</dbReference>
<dbReference type="InterPro" id="IPR008775">
    <property type="entry name" value="Phytyl_CoA_dOase-like"/>
</dbReference>
<dbReference type="GO" id="GO:0016706">
    <property type="term" value="F:2-oxoglutarate-dependent dioxygenase activity"/>
    <property type="evidence" value="ECO:0007669"/>
    <property type="project" value="UniProtKB-ARBA"/>
</dbReference>
<dbReference type="EMBL" id="JADBEM010000001">
    <property type="protein sequence ID" value="MBE1610415.1"/>
    <property type="molecule type" value="Genomic_DNA"/>
</dbReference>
<proteinExistence type="predicted"/>
<dbReference type="SUPFAM" id="SSF51197">
    <property type="entry name" value="Clavaminate synthase-like"/>
    <property type="match status" value="1"/>
</dbReference>
<dbReference type="RefSeq" id="WP_192753789.1">
    <property type="nucleotide sequence ID" value="NZ_BAABJL010000095.1"/>
</dbReference>